<accession>A0A6P5XD99</accession>
<sequence length="521" mass="57698">MADAAAATFSSDAITTASSDGPVLSLINKRLRALRKKYNRILQMEESVSQGKPLNKEQEEVLRSKPAVSALIDELEKLRQPLSSAISEEISLALRRQTVSSEETTSEAQRDKAEVLVSQGKLLNKEQEEVLRSKPAVSALIDELEKLRQPLSLAISEEISLALRRQTVSSEETTSEAQRDKAEVLEQQPNEPDHAVEDLLNLLYFGSLFDVKSQNDFTSTMLTRTHERGCCLTYDYVTDDATDLLSEKDLDLISMLSGLLTSRPADSSLSHKNALHRCIHHAKLWLCNSDQPIDPNADVSYAGLRERLSKIMALDYFTTTPEMKAPVEVAAAAAGTYTSFQVPVHGVPISVPVQVEDCVRHYQQKEEDSSNYEEAETVDNQFSTAEELQKDELEIENHAEDITVQKEHGKLQPEMEHNQTDGEPKEQRYVRRRSSQNQRGGRVTGGGRRGYSNGRGGRGSGRGGGTYQNGRSQYYDQPGNYYSRNYYSNRGRGGRGGGRAYINHGSAVQGGHPSADVGMAS</sequence>
<dbReference type="AlphaFoldDB" id="A0A6P5XD99"/>
<keyword evidence="2" id="KW-1185">Reference proteome</keyword>
<name>A0A6P5XD99_DURZI</name>
<dbReference type="Proteomes" id="UP000515121">
    <property type="component" value="Unplaced"/>
</dbReference>
<dbReference type="PANTHER" id="PTHR37736:SF1">
    <property type="entry name" value="GLYCINE-RICH PROTEIN"/>
    <property type="match status" value="1"/>
</dbReference>
<dbReference type="OrthoDB" id="69150at2759"/>
<evidence type="ECO:0000313" key="3">
    <source>
        <dbReference type="RefSeq" id="XP_022725831.1"/>
    </source>
</evidence>
<dbReference type="KEGG" id="dzi:111282136"/>
<dbReference type="PANTHER" id="PTHR37736">
    <property type="entry name" value="GLYCINE-RICH PROTEIN"/>
    <property type="match status" value="1"/>
</dbReference>
<evidence type="ECO:0000313" key="2">
    <source>
        <dbReference type="Proteomes" id="UP000515121"/>
    </source>
</evidence>
<feature type="compositionally biased region" description="Low complexity" evidence="1">
    <location>
        <begin position="479"/>
        <end position="490"/>
    </location>
</feature>
<gene>
    <name evidence="3" type="primary">LOC111282136</name>
</gene>
<evidence type="ECO:0000256" key="1">
    <source>
        <dbReference type="SAM" id="MobiDB-lite"/>
    </source>
</evidence>
<organism evidence="2 3">
    <name type="scientific">Durio zibethinus</name>
    <name type="common">Durian</name>
    <dbReference type="NCBI Taxonomy" id="66656"/>
    <lineage>
        <taxon>Eukaryota</taxon>
        <taxon>Viridiplantae</taxon>
        <taxon>Streptophyta</taxon>
        <taxon>Embryophyta</taxon>
        <taxon>Tracheophyta</taxon>
        <taxon>Spermatophyta</taxon>
        <taxon>Magnoliopsida</taxon>
        <taxon>eudicotyledons</taxon>
        <taxon>Gunneridae</taxon>
        <taxon>Pentapetalae</taxon>
        <taxon>rosids</taxon>
        <taxon>malvids</taxon>
        <taxon>Malvales</taxon>
        <taxon>Malvaceae</taxon>
        <taxon>Helicteroideae</taxon>
        <taxon>Durio</taxon>
    </lineage>
</organism>
<dbReference type="RefSeq" id="XP_022725831.1">
    <property type="nucleotide sequence ID" value="XM_022870096.1"/>
</dbReference>
<dbReference type="GeneID" id="111282136"/>
<feature type="compositionally biased region" description="Gly residues" evidence="1">
    <location>
        <begin position="442"/>
        <end position="467"/>
    </location>
</feature>
<proteinExistence type="predicted"/>
<feature type="compositionally biased region" description="Basic and acidic residues" evidence="1">
    <location>
        <begin position="406"/>
        <end position="429"/>
    </location>
</feature>
<reference evidence="3" key="1">
    <citation type="submission" date="2025-08" db="UniProtKB">
        <authorList>
            <consortium name="RefSeq"/>
        </authorList>
    </citation>
    <scope>IDENTIFICATION</scope>
    <source>
        <tissue evidence="3">Fruit stalk</tissue>
    </source>
</reference>
<feature type="region of interest" description="Disordered" evidence="1">
    <location>
        <begin position="406"/>
        <end position="521"/>
    </location>
</feature>
<protein>
    <submittedName>
        <fullName evidence="3">Uncharacterized protein LOC111282136 isoform X1</fullName>
    </submittedName>
</protein>